<dbReference type="Proteomes" id="UP000320216">
    <property type="component" value="Chromosome"/>
</dbReference>
<dbReference type="GO" id="GO:0005886">
    <property type="term" value="C:plasma membrane"/>
    <property type="evidence" value="ECO:0007669"/>
    <property type="project" value="UniProtKB-SubCell"/>
</dbReference>
<reference evidence="9 10" key="1">
    <citation type="submission" date="2019-07" db="EMBL/GenBank/DDBJ databases">
        <title>Full genome sequence of Humibacter sp. WJ7-1.</title>
        <authorList>
            <person name="Im W.-T."/>
        </authorList>
    </citation>
    <scope>NUCLEOTIDE SEQUENCE [LARGE SCALE GENOMIC DNA]</scope>
    <source>
        <strain evidence="9 10">WJ7-1</strain>
    </source>
</reference>
<dbReference type="EMBL" id="CP042305">
    <property type="protein sequence ID" value="QDZ15845.1"/>
    <property type="molecule type" value="Genomic_DNA"/>
</dbReference>
<feature type="transmembrane region" description="Helical" evidence="8">
    <location>
        <begin position="61"/>
        <end position="82"/>
    </location>
</feature>
<name>A0A5B8M849_9MICO</name>
<dbReference type="Pfam" id="PF07681">
    <property type="entry name" value="DoxX"/>
    <property type="match status" value="1"/>
</dbReference>
<evidence type="ECO:0000256" key="6">
    <source>
        <dbReference type="ARBA" id="ARBA00023136"/>
    </source>
</evidence>
<dbReference type="OrthoDB" id="346004at2"/>
<protein>
    <submittedName>
        <fullName evidence="9">DoxX family protein</fullName>
    </submittedName>
</protein>
<dbReference type="InterPro" id="IPR032808">
    <property type="entry name" value="DoxX"/>
</dbReference>
<sequence>MGTFILRIVVGLLFVGHGLQKLAGMFGGGGIEQTEKMMDALDMHPVKLQARAAGLAETAGGAALVLGAATPLASAGLIATMITAIRKVHAKNGIWNSKGGVEFNLVMIAAAALLAAGPGKASLDAAFGRSKWGNGWTAFALVAGAVGSTLAIVAGKRFAPEPAESTADVSASPVAADDADPDDTARSEPPEGRDPSDDRS</sequence>
<evidence type="ECO:0000313" key="9">
    <source>
        <dbReference type="EMBL" id="QDZ15845.1"/>
    </source>
</evidence>
<feature type="compositionally biased region" description="Low complexity" evidence="7">
    <location>
        <begin position="166"/>
        <end position="176"/>
    </location>
</feature>
<comment type="similarity">
    <text evidence="2">Belongs to the DoxX family.</text>
</comment>
<proteinExistence type="inferred from homology"/>
<dbReference type="KEGG" id="huw:FPZ11_14650"/>
<dbReference type="PANTHER" id="PTHR33452">
    <property type="entry name" value="OXIDOREDUCTASE CATD-RELATED"/>
    <property type="match status" value="1"/>
</dbReference>
<feature type="compositionally biased region" description="Basic and acidic residues" evidence="7">
    <location>
        <begin position="183"/>
        <end position="200"/>
    </location>
</feature>
<keyword evidence="6 8" id="KW-0472">Membrane</keyword>
<evidence type="ECO:0000256" key="5">
    <source>
        <dbReference type="ARBA" id="ARBA00022989"/>
    </source>
</evidence>
<evidence type="ECO:0000256" key="4">
    <source>
        <dbReference type="ARBA" id="ARBA00022692"/>
    </source>
</evidence>
<feature type="transmembrane region" description="Helical" evidence="8">
    <location>
        <begin position="103"/>
        <end position="123"/>
    </location>
</feature>
<feature type="transmembrane region" description="Helical" evidence="8">
    <location>
        <begin position="135"/>
        <end position="155"/>
    </location>
</feature>
<comment type="subcellular location">
    <subcellularLocation>
        <location evidence="1">Cell membrane</location>
        <topology evidence="1">Multi-pass membrane protein</topology>
    </subcellularLocation>
</comment>
<evidence type="ECO:0000256" key="3">
    <source>
        <dbReference type="ARBA" id="ARBA00022475"/>
    </source>
</evidence>
<accession>A0A5B8M849</accession>
<evidence type="ECO:0000256" key="1">
    <source>
        <dbReference type="ARBA" id="ARBA00004651"/>
    </source>
</evidence>
<keyword evidence="5 8" id="KW-1133">Transmembrane helix</keyword>
<evidence type="ECO:0000256" key="7">
    <source>
        <dbReference type="SAM" id="MobiDB-lite"/>
    </source>
</evidence>
<keyword evidence="3" id="KW-1003">Cell membrane</keyword>
<dbReference type="PANTHER" id="PTHR33452:SF1">
    <property type="entry name" value="INNER MEMBRANE PROTEIN YPHA-RELATED"/>
    <property type="match status" value="1"/>
</dbReference>
<keyword evidence="4 8" id="KW-0812">Transmembrane</keyword>
<feature type="region of interest" description="Disordered" evidence="7">
    <location>
        <begin position="162"/>
        <end position="200"/>
    </location>
</feature>
<organism evidence="9 10">
    <name type="scientific">Humibacter ginsenosidimutans</name>
    <dbReference type="NCBI Taxonomy" id="2599293"/>
    <lineage>
        <taxon>Bacteria</taxon>
        <taxon>Bacillati</taxon>
        <taxon>Actinomycetota</taxon>
        <taxon>Actinomycetes</taxon>
        <taxon>Micrococcales</taxon>
        <taxon>Microbacteriaceae</taxon>
        <taxon>Humibacter</taxon>
    </lineage>
</organism>
<evidence type="ECO:0000256" key="2">
    <source>
        <dbReference type="ARBA" id="ARBA00006679"/>
    </source>
</evidence>
<evidence type="ECO:0000313" key="10">
    <source>
        <dbReference type="Proteomes" id="UP000320216"/>
    </source>
</evidence>
<keyword evidence="10" id="KW-1185">Reference proteome</keyword>
<evidence type="ECO:0000256" key="8">
    <source>
        <dbReference type="SAM" id="Phobius"/>
    </source>
</evidence>
<dbReference type="AlphaFoldDB" id="A0A5B8M849"/>
<dbReference type="RefSeq" id="WP_146321879.1">
    <property type="nucleotide sequence ID" value="NZ_CP042305.1"/>
</dbReference>
<gene>
    <name evidence="9" type="ORF">FPZ11_14650</name>
</gene>
<dbReference type="InterPro" id="IPR051907">
    <property type="entry name" value="DoxX-like_oxidoreductase"/>
</dbReference>